<evidence type="ECO:0000313" key="4">
    <source>
        <dbReference type="Proteomes" id="UP000050280"/>
    </source>
</evidence>
<feature type="transmembrane region" description="Helical" evidence="1">
    <location>
        <begin position="56"/>
        <end position="77"/>
    </location>
</feature>
<dbReference type="Pfam" id="PF13239">
    <property type="entry name" value="2TM"/>
    <property type="match status" value="1"/>
</dbReference>
<keyword evidence="1" id="KW-1133">Transmembrane helix</keyword>
<evidence type="ECO:0000256" key="1">
    <source>
        <dbReference type="SAM" id="Phobius"/>
    </source>
</evidence>
<protein>
    <recommendedName>
        <fullName evidence="2">2TM domain-containing protein</fullName>
    </recommendedName>
</protein>
<organism evidence="3 4">
    <name type="scientific">Croceitalea dokdonensis DOKDO 023</name>
    <dbReference type="NCBI Taxonomy" id="1300341"/>
    <lineage>
        <taxon>Bacteria</taxon>
        <taxon>Pseudomonadati</taxon>
        <taxon>Bacteroidota</taxon>
        <taxon>Flavobacteriia</taxon>
        <taxon>Flavobacteriales</taxon>
        <taxon>Flavobacteriaceae</taxon>
        <taxon>Croceitalea</taxon>
    </lineage>
</organism>
<gene>
    <name evidence="3" type="ORF">I595_9</name>
</gene>
<sequence>MEKNNTDTKYLKARERVDQLRKFYVNLTSYVLVIAGLAGLNYWIDEWRYPWFLWAALGWGIGVFFHALGTFNLNPFFGKKWEERKIKEYMEKEQTNTKWK</sequence>
<dbReference type="InterPro" id="IPR025698">
    <property type="entry name" value="2TM_dom"/>
</dbReference>
<comment type="caution">
    <text evidence="3">The sequence shown here is derived from an EMBL/GenBank/DDBJ whole genome shotgun (WGS) entry which is preliminary data.</text>
</comment>
<dbReference type="Proteomes" id="UP000050280">
    <property type="component" value="Unassembled WGS sequence"/>
</dbReference>
<accession>A0A0P7AY22</accession>
<keyword evidence="1" id="KW-0472">Membrane</keyword>
<keyword evidence="4" id="KW-1185">Reference proteome</keyword>
<evidence type="ECO:0000259" key="2">
    <source>
        <dbReference type="Pfam" id="PF13239"/>
    </source>
</evidence>
<reference evidence="3 4" key="1">
    <citation type="submission" date="2015-09" db="EMBL/GenBank/DDBJ databases">
        <title>Genome sequence of the marine flavobacterium Croceitalea dokdonensis DOKDO 023 that contains proton- and sodium-pumping rhodopsins.</title>
        <authorList>
            <person name="Kwon S.-K."/>
            <person name="Lee H.K."/>
            <person name="Kwak M.-J."/>
            <person name="Kim J.F."/>
        </authorList>
    </citation>
    <scope>NUCLEOTIDE SEQUENCE [LARGE SCALE GENOMIC DNA]</scope>
    <source>
        <strain evidence="3 4">DOKDO 023</strain>
    </source>
</reference>
<dbReference type="PATRIC" id="fig|1300341.3.peg.11"/>
<dbReference type="RefSeq" id="WP_054557351.1">
    <property type="nucleotide sequence ID" value="NZ_LDJX01000001.1"/>
</dbReference>
<dbReference type="AlphaFoldDB" id="A0A0P7AY22"/>
<dbReference type="OrthoDB" id="8965954at2"/>
<dbReference type="EMBL" id="LDJX01000001">
    <property type="protein sequence ID" value="KPM33107.1"/>
    <property type="molecule type" value="Genomic_DNA"/>
</dbReference>
<dbReference type="STRING" id="1300341.I595_9"/>
<feature type="domain" description="2TM" evidence="2">
    <location>
        <begin position="12"/>
        <end position="91"/>
    </location>
</feature>
<proteinExistence type="predicted"/>
<feature type="transmembrane region" description="Helical" evidence="1">
    <location>
        <begin position="23"/>
        <end position="44"/>
    </location>
</feature>
<name>A0A0P7AY22_9FLAO</name>
<keyword evidence="1" id="KW-0812">Transmembrane</keyword>
<evidence type="ECO:0000313" key="3">
    <source>
        <dbReference type="EMBL" id="KPM33107.1"/>
    </source>
</evidence>